<keyword evidence="2" id="KW-1133">Transmembrane helix</keyword>
<dbReference type="EMBL" id="AP026867">
    <property type="protein sequence ID" value="BDS12371.1"/>
    <property type="molecule type" value="Genomic_DNA"/>
</dbReference>
<evidence type="ECO:0000256" key="1">
    <source>
        <dbReference type="SAM" id="Coils"/>
    </source>
</evidence>
<name>A0A916DUM4_9BACT</name>
<evidence type="ECO:0008006" key="5">
    <source>
        <dbReference type="Google" id="ProtNLM"/>
    </source>
</evidence>
<evidence type="ECO:0000256" key="2">
    <source>
        <dbReference type="SAM" id="Phobius"/>
    </source>
</evidence>
<dbReference type="Proteomes" id="UP001060919">
    <property type="component" value="Chromosome"/>
</dbReference>
<dbReference type="AlphaFoldDB" id="A0A916DUM4"/>
<reference evidence="3" key="1">
    <citation type="submission" date="2022-09" db="EMBL/GenBank/DDBJ databases">
        <title>Aureispira anguillicida sp. nov., isolated from Leptocephalus of Japanese eel Anguilla japonica.</title>
        <authorList>
            <person name="Yuasa K."/>
            <person name="Mekata T."/>
            <person name="Ikunari K."/>
        </authorList>
    </citation>
    <scope>NUCLEOTIDE SEQUENCE</scope>
    <source>
        <strain evidence="3">EL160426</strain>
    </source>
</reference>
<evidence type="ECO:0000313" key="4">
    <source>
        <dbReference type="Proteomes" id="UP001060919"/>
    </source>
</evidence>
<organism evidence="3 4">
    <name type="scientific">Aureispira anguillae</name>
    <dbReference type="NCBI Taxonomy" id="2864201"/>
    <lineage>
        <taxon>Bacteria</taxon>
        <taxon>Pseudomonadati</taxon>
        <taxon>Bacteroidota</taxon>
        <taxon>Saprospiria</taxon>
        <taxon>Saprospirales</taxon>
        <taxon>Saprospiraceae</taxon>
        <taxon>Aureispira</taxon>
    </lineage>
</organism>
<keyword evidence="1" id="KW-0175">Coiled coil</keyword>
<dbReference type="RefSeq" id="WP_264793444.1">
    <property type="nucleotide sequence ID" value="NZ_AP026867.1"/>
</dbReference>
<keyword evidence="4" id="KW-1185">Reference proteome</keyword>
<gene>
    <name evidence="3" type="ORF">AsAng_0030920</name>
</gene>
<accession>A0A916DUM4</accession>
<feature type="transmembrane region" description="Helical" evidence="2">
    <location>
        <begin position="16"/>
        <end position="35"/>
    </location>
</feature>
<evidence type="ECO:0000313" key="3">
    <source>
        <dbReference type="EMBL" id="BDS12371.1"/>
    </source>
</evidence>
<protein>
    <recommendedName>
        <fullName evidence="5">Septum formation initiator</fullName>
    </recommendedName>
</protein>
<feature type="coiled-coil region" evidence="1">
    <location>
        <begin position="44"/>
        <end position="71"/>
    </location>
</feature>
<dbReference type="KEGG" id="aup:AsAng_0030920"/>
<sequence>MKNTINSNRINPRKKLTPLFCLCTAFFILFIWNAYDIVIITIQQSRIKDEIQDLKQENEILNEEIFQLQKELQQNR</sequence>
<proteinExistence type="predicted"/>
<keyword evidence="2" id="KW-0812">Transmembrane</keyword>
<keyword evidence="2" id="KW-0472">Membrane</keyword>